<accession>A0A0W0VCF2</accession>
<dbReference type="PANTHER" id="PTHR45846:SF1">
    <property type="entry name" value="TRNA-DIHYDROURIDINE(47) SYNTHASE [NAD(P)(+)]-LIKE"/>
    <property type="match status" value="1"/>
</dbReference>
<dbReference type="GO" id="GO:0003723">
    <property type="term" value="F:RNA binding"/>
    <property type="evidence" value="ECO:0007669"/>
    <property type="project" value="TreeGrafter"/>
</dbReference>
<keyword evidence="4 7" id="KW-0819">tRNA processing</keyword>
<keyword evidence="2 7" id="KW-0285">Flavoprotein</keyword>
<dbReference type="InterPro" id="IPR018517">
    <property type="entry name" value="tRNA_hU_synthase_CS"/>
</dbReference>
<dbReference type="InterPro" id="IPR013785">
    <property type="entry name" value="Aldolase_TIM"/>
</dbReference>
<keyword evidence="3 7" id="KW-0288">FMN</keyword>
<dbReference type="PANTHER" id="PTHR45846">
    <property type="entry name" value="TRNA-DIHYDROURIDINE(47) SYNTHASE [NAD(P)(+)]-LIKE"/>
    <property type="match status" value="1"/>
</dbReference>
<dbReference type="PIRSF" id="PIRSF006621">
    <property type="entry name" value="Dus"/>
    <property type="match status" value="1"/>
</dbReference>
<dbReference type="EC" id="1.3.1.-" evidence="7"/>
<proteinExistence type="inferred from homology"/>
<evidence type="ECO:0000256" key="2">
    <source>
        <dbReference type="ARBA" id="ARBA00022630"/>
    </source>
</evidence>
<dbReference type="PATRIC" id="fig|456.5.peg.2250"/>
<evidence type="ECO:0000256" key="4">
    <source>
        <dbReference type="ARBA" id="ARBA00022694"/>
    </source>
</evidence>
<keyword evidence="5" id="KW-0521">NADP</keyword>
<feature type="binding site" evidence="9">
    <location>
        <position position="160"/>
    </location>
    <ligand>
        <name>FMN</name>
        <dbReference type="ChEBI" id="CHEBI:58210"/>
    </ligand>
</feature>
<dbReference type="EMBL" id="LNYJ01000011">
    <property type="protein sequence ID" value="KTD17790.1"/>
    <property type="molecule type" value="Genomic_DNA"/>
</dbReference>
<dbReference type="SUPFAM" id="SSF51395">
    <property type="entry name" value="FMN-linked oxidoreductases"/>
    <property type="match status" value="1"/>
</dbReference>
<gene>
    <name evidence="11" type="ORF">Ljor_2096</name>
</gene>
<sequence length="331" mass="37143">MQLPKMTDRNSTMTRLFQKPFQLGNLNLASRLIQGPLAGFSCAPFRALFSHYQAPAYCVTEMLSAHDVLYKHHGHSRYLFRAEQEKLLCYQIAGSDPQLMAQAAVRLEALGADLIDLNCGCPKPKIRKKGAGSALLAEPSKLCQIVAAVRNRISIPLTVKIRLQGDLADTQLAKQIEEAGADALIVHGRHWTQDYDQPVNLQQIARIKQILNIPVIANGDIADQASLATAQHESGCDAYMISRAGTGKPWLYQELLNSEKITVDETTLKNLFLSHLQALADLEDDYKAMLQSKSLFRYYFKPWLSAEQLQQFYALDCLSSIERFLKQIVFF</sequence>
<dbReference type="STRING" id="456.Ljor_2096"/>
<dbReference type="CDD" id="cd02801">
    <property type="entry name" value="DUS_like_FMN"/>
    <property type="match status" value="1"/>
</dbReference>
<name>A0A0W0VCF2_9GAMM</name>
<evidence type="ECO:0000256" key="7">
    <source>
        <dbReference type="PIRNR" id="PIRNR006621"/>
    </source>
</evidence>
<evidence type="ECO:0000313" key="12">
    <source>
        <dbReference type="Proteomes" id="UP000055035"/>
    </source>
</evidence>
<comment type="similarity">
    <text evidence="7">Belongs to the dus family.</text>
</comment>
<feature type="domain" description="DUS-like FMN-binding" evidence="10">
    <location>
        <begin position="35"/>
        <end position="297"/>
    </location>
</feature>
<evidence type="ECO:0000256" key="6">
    <source>
        <dbReference type="ARBA" id="ARBA00023002"/>
    </source>
</evidence>
<dbReference type="Proteomes" id="UP000055035">
    <property type="component" value="Unassembled WGS sequence"/>
</dbReference>
<protein>
    <recommendedName>
        <fullName evidence="7">tRNA-dihydrouridine synthase</fullName>
        <ecNumber evidence="7">1.3.1.-</ecNumber>
    </recommendedName>
</protein>
<reference evidence="11 12" key="1">
    <citation type="submission" date="2015-11" db="EMBL/GenBank/DDBJ databases">
        <title>Genomic analysis of 38 Legionella species identifies large and diverse effector repertoires.</title>
        <authorList>
            <person name="Burstein D."/>
            <person name="Amaro F."/>
            <person name="Zusman T."/>
            <person name="Lifshitz Z."/>
            <person name="Cohen O."/>
            <person name="Gilbert J.A."/>
            <person name="Pupko T."/>
            <person name="Shuman H.A."/>
            <person name="Segal G."/>
        </authorList>
    </citation>
    <scope>NUCLEOTIDE SEQUENCE [LARGE SCALE GENOMIC DNA]</scope>
    <source>
        <strain evidence="11 12">BL-540</strain>
    </source>
</reference>
<comment type="cofactor">
    <cofactor evidence="1 7 9">
        <name>FMN</name>
        <dbReference type="ChEBI" id="CHEBI:58210"/>
    </cofactor>
</comment>
<evidence type="ECO:0000256" key="5">
    <source>
        <dbReference type="ARBA" id="ARBA00022857"/>
    </source>
</evidence>
<dbReference type="PROSITE" id="PS01136">
    <property type="entry name" value="UPF0034"/>
    <property type="match status" value="1"/>
</dbReference>
<dbReference type="InterPro" id="IPR001269">
    <property type="entry name" value="DUS_fam"/>
</dbReference>
<keyword evidence="6 7" id="KW-0560">Oxidoreductase</keyword>
<comment type="caution">
    <text evidence="11">The sequence shown here is derived from an EMBL/GenBank/DDBJ whole genome shotgun (WGS) entry which is preliminary data.</text>
</comment>
<dbReference type="Gene3D" id="3.20.20.70">
    <property type="entry name" value="Aldolase class I"/>
    <property type="match status" value="1"/>
</dbReference>
<dbReference type="GO" id="GO:0017150">
    <property type="term" value="F:tRNA dihydrouridine synthase activity"/>
    <property type="evidence" value="ECO:0007669"/>
    <property type="project" value="InterPro"/>
</dbReference>
<evidence type="ECO:0000256" key="1">
    <source>
        <dbReference type="ARBA" id="ARBA00001917"/>
    </source>
</evidence>
<evidence type="ECO:0000256" key="8">
    <source>
        <dbReference type="PIRSR" id="PIRSR006621-1"/>
    </source>
</evidence>
<feature type="binding site" evidence="9">
    <location>
        <begin position="242"/>
        <end position="243"/>
    </location>
    <ligand>
        <name>FMN</name>
        <dbReference type="ChEBI" id="CHEBI:58210"/>
    </ligand>
</feature>
<organism evidence="11 12">
    <name type="scientific">Legionella jordanis</name>
    <dbReference type="NCBI Taxonomy" id="456"/>
    <lineage>
        <taxon>Bacteria</taxon>
        <taxon>Pseudomonadati</taxon>
        <taxon>Pseudomonadota</taxon>
        <taxon>Gammaproteobacteria</taxon>
        <taxon>Legionellales</taxon>
        <taxon>Legionellaceae</taxon>
        <taxon>Legionella</taxon>
    </lineage>
</organism>
<dbReference type="GO" id="GO:0050660">
    <property type="term" value="F:flavin adenine dinucleotide binding"/>
    <property type="evidence" value="ECO:0007669"/>
    <property type="project" value="InterPro"/>
</dbReference>
<evidence type="ECO:0000313" key="11">
    <source>
        <dbReference type="EMBL" id="KTD17790.1"/>
    </source>
</evidence>
<evidence type="ECO:0000259" key="10">
    <source>
        <dbReference type="Pfam" id="PF01207"/>
    </source>
</evidence>
<dbReference type="AlphaFoldDB" id="A0A0W0VCF2"/>
<feature type="binding site" evidence="9">
    <location>
        <position position="91"/>
    </location>
    <ligand>
        <name>FMN</name>
        <dbReference type="ChEBI" id="CHEBI:58210"/>
    </ligand>
</feature>
<keyword evidence="9" id="KW-0547">Nucleotide-binding</keyword>
<feature type="binding site" evidence="9">
    <location>
        <position position="187"/>
    </location>
    <ligand>
        <name>FMN</name>
        <dbReference type="ChEBI" id="CHEBI:58210"/>
    </ligand>
</feature>
<dbReference type="InterPro" id="IPR035587">
    <property type="entry name" value="DUS-like_FMN-bd"/>
</dbReference>
<dbReference type="Pfam" id="PF01207">
    <property type="entry name" value="Dus"/>
    <property type="match status" value="1"/>
</dbReference>
<feature type="active site" description="Proton donor" evidence="8">
    <location>
        <position position="121"/>
    </location>
</feature>
<comment type="function">
    <text evidence="7">Catalyzes the synthesis of 5,6-dihydrouridine (D), a modified base found in the D-loop of most tRNAs, via the reduction of the C5-C6 double bond in target uridines.</text>
</comment>
<evidence type="ECO:0000256" key="9">
    <source>
        <dbReference type="PIRSR" id="PIRSR006621-2"/>
    </source>
</evidence>
<keyword evidence="12" id="KW-1185">Reference proteome</keyword>
<evidence type="ECO:0000256" key="3">
    <source>
        <dbReference type="ARBA" id="ARBA00022643"/>
    </source>
</evidence>